<dbReference type="InterPro" id="IPR005467">
    <property type="entry name" value="His_kinase_dom"/>
</dbReference>
<name>A0A1H3U633_9BURK</name>
<evidence type="ECO:0000256" key="4">
    <source>
        <dbReference type="ARBA" id="ARBA00022741"/>
    </source>
</evidence>
<dbReference type="AlphaFoldDB" id="A0A1H3U633"/>
<dbReference type="Proteomes" id="UP000183417">
    <property type="component" value="Unassembled WGS sequence"/>
</dbReference>
<keyword evidence="7" id="KW-0472">Membrane</keyword>
<evidence type="ECO:0000259" key="8">
    <source>
        <dbReference type="PROSITE" id="PS50109"/>
    </source>
</evidence>
<keyword evidence="7" id="KW-0812">Transmembrane</keyword>
<evidence type="ECO:0000256" key="6">
    <source>
        <dbReference type="ARBA" id="ARBA00022840"/>
    </source>
</evidence>
<organism evidence="9 10">
    <name type="scientific">Delftia lacustris</name>
    <dbReference type="NCBI Taxonomy" id="558537"/>
    <lineage>
        <taxon>Bacteria</taxon>
        <taxon>Pseudomonadati</taxon>
        <taxon>Pseudomonadota</taxon>
        <taxon>Betaproteobacteria</taxon>
        <taxon>Burkholderiales</taxon>
        <taxon>Comamonadaceae</taxon>
        <taxon>Delftia</taxon>
    </lineage>
</organism>
<evidence type="ECO:0000313" key="10">
    <source>
        <dbReference type="Proteomes" id="UP000183417"/>
    </source>
</evidence>
<dbReference type="PANTHER" id="PTHR44936:SF10">
    <property type="entry name" value="SENSOR PROTEIN RSTB"/>
    <property type="match status" value="1"/>
</dbReference>
<dbReference type="SUPFAM" id="SSF55874">
    <property type="entry name" value="ATPase domain of HSP90 chaperone/DNA topoisomerase II/histidine kinase"/>
    <property type="match status" value="1"/>
</dbReference>
<dbReference type="InterPro" id="IPR050980">
    <property type="entry name" value="2C_sensor_his_kinase"/>
</dbReference>
<dbReference type="Gene3D" id="3.30.565.10">
    <property type="entry name" value="Histidine kinase-like ATPase, C-terminal domain"/>
    <property type="match status" value="1"/>
</dbReference>
<dbReference type="PROSITE" id="PS50109">
    <property type="entry name" value="HIS_KIN"/>
    <property type="match status" value="1"/>
</dbReference>
<keyword evidence="3" id="KW-0808">Transferase</keyword>
<dbReference type="InterPro" id="IPR003594">
    <property type="entry name" value="HATPase_dom"/>
</dbReference>
<evidence type="ECO:0000256" key="1">
    <source>
        <dbReference type="ARBA" id="ARBA00000085"/>
    </source>
</evidence>
<keyword evidence="7" id="KW-1133">Transmembrane helix</keyword>
<dbReference type="GO" id="GO:0005524">
    <property type="term" value="F:ATP binding"/>
    <property type="evidence" value="ECO:0007669"/>
    <property type="project" value="UniProtKB-KW"/>
</dbReference>
<reference evidence="9 10" key="1">
    <citation type="submission" date="2016-10" db="EMBL/GenBank/DDBJ databases">
        <authorList>
            <person name="de Groot N.N."/>
        </authorList>
    </citation>
    <scope>NUCLEOTIDE SEQUENCE [LARGE SCALE GENOMIC DNA]</scope>
    <source>
        <strain evidence="9 10">LMG 24775</strain>
    </source>
</reference>
<dbReference type="Pfam" id="PF02518">
    <property type="entry name" value="HATPase_c"/>
    <property type="match status" value="1"/>
</dbReference>
<dbReference type="PANTHER" id="PTHR44936">
    <property type="entry name" value="SENSOR PROTEIN CREC"/>
    <property type="match status" value="1"/>
</dbReference>
<feature type="domain" description="Histidine kinase" evidence="8">
    <location>
        <begin position="529"/>
        <end position="725"/>
    </location>
</feature>
<feature type="transmembrane region" description="Helical" evidence="7">
    <location>
        <begin position="21"/>
        <end position="42"/>
    </location>
</feature>
<comment type="catalytic activity">
    <reaction evidence="1">
        <text>ATP + protein L-histidine = ADP + protein N-phospho-L-histidine.</text>
        <dbReference type="EC" id="2.7.13.3"/>
    </reaction>
</comment>
<dbReference type="GO" id="GO:0004673">
    <property type="term" value="F:protein histidine kinase activity"/>
    <property type="evidence" value="ECO:0007669"/>
    <property type="project" value="UniProtKB-EC"/>
</dbReference>
<evidence type="ECO:0000256" key="3">
    <source>
        <dbReference type="ARBA" id="ARBA00022679"/>
    </source>
</evidence>
<dbReference type="SMART" id="SM00387">
    <property type="entry name" value="HATPase_c"/>
    <property type="match status" value="1"/>
</dbReference>
<evidence type="ECO:0000313" key="9">
    <source>
        <dbReference type="EMBL" id="SDZ57933.1"/>
    </source>
</evidence>
<dbReference type="GeneID" id="94689611"/>
<protein>
    <recommendedName>
        <fullName evidence="2">histidine kinase</fullName>
        <ecNumber evidence="2">2.7.13.3</ecNumber>
    </recommendedName>
</protein>
<evidence type="ECO:0000256" key="7">
    <source>
        <dbReference type="SAM" id="Phobius"/>
    </source>
</evidence>
<evidence type="ECO:0000256" key="2">
    <source>
        <dbReference type="ARBA" id="ARBA00012438"/>
    </source>
</evidence>
<gene>
    <name evidence="9" type="ORF">SAMN05421547_13823</name>
</gene>
<dbReference type="InterPro" id="IPR036890">
    <property type="entry name" value="HATPase_C_sf"/>
</dbReference>
<accession>A0A1H3U633</accession>
<dbReference type="EC" id="2.7.13.3" evidence="2"/>
<dbReference type="RefSeq" id="WP_016448621.1">
    <property type="nucleotide sequence ID" value="NZ_CP141274.1"/>
</dbReference>
<evidence type="ECO:0000256" key="5">
    <source>
        <dbReference type="ARBA" id="ARBA00022777"/>
    </source>
</evidence>
<sequence length="727" mass="80625">MPIKNATAELRKKIKRKLVKHTFVLTFFIGAVAAISLAFFALTDSMHSARLSEKQVRQSSIEAELSNFLYSVKENSLLENPAAFSPELRSLNFITLQSSFYTYLLNRGNARDLTAEKIVWDAPRSCIVEYSDSSTPSDVSKELKLQACFAMINDDVRGRYAYFSLKYPTPTIARHRSGNVLNRSDRVILTIDAEKPLVFTLVFEPPTLAASRYPSQLQRFAGIHEVSAFLASNNEKATRAINAQAFERLSGDSSKINYVTIVGRIDAAFLDGISAAGQDWPSPTIGRFNIGAKIYSGASEGQVRELFSVTPGEKGTALVSLERTYLSTVSRGAKLDLFHKNGNSVERVWSSSELNLPVPARQESWIQTVFDKWARVTSLAGPNSQDPVISEKTHLIGGPYGTYSATLVADPVALPEVVTRAFGWLTAAILLMALLLAAGIHAGIRLFLLGKNAWNIAGQKREFIYSQSPYKGRKDEISRLGHILFFQFNRIAQQHKKIKQAIEAEAAAKARNVLLMETKLELRQDTLDAIGHEIRSPLQTILNKVDEGSDLYAAILRMQNGIDKLYLAASVEDGIGGQEVICSQEDLADFLFNYVENKSSIIERIKYLGPESNVITYMDPIMFELVLDHVIDNALRYRYHSGQIKISLISSENGVIVEVFNNGPIISSDLLPRLFKVGVSDKSTQKNHGLGLYASRVYLFKMKATISVENATNGVVVRMVFGKISDI</sequence>
<feature type="transmembrane region" description="Helical" evidence="7">
    <location>
        <begin position="421"/>
        <end position="444"/>
    </location>
</feature>
<keyword evidence="4" id="KW-0547">Nucleotide-binding</keyword>
<dbReference type="EMBL" id="FNPE01000038">
    <property type="protein sequence ID" value="SDZ57933.1"/>
    <property type="molecule type" value="Genomic_DNA"/>
</dbReference>
<keyword evidence="5 9" id="KW-0418">Kinase</keyword>
<proteinExistence type="predicted"/>
<keyword evidence="6" id="KW-0067">ATP-binding</keyword>